<evidence type="ECO:0000259" key="5">
    <source>
        <dbReference type="PROSITE" id="PS50931"/>
    </source>
</evidence>
<evidence type="ECO:0000256" key="4">
    <source>
        <dbReference type="ARBA" id="ARBA00023163"/>
    </source>
</evidence>
<reference evidence="6 7" key="1">
    <citation type="submission" date="2018-09" db="EMBL/GenBank/DDBJ databases">
        <title>Draft genome sequence of Buttiauxella izardii CCUG 35510T.</title>
        <authorList>
            <person name="Salva-Serra F."/>
            <person name="Marathe N."/>
            <person name="Moore E."/>
            <person name="Stadler-Svensson L."/>
            <person name="Engstrom-Jakobsson H."/>
        </authorList>
    </citation>
    <scope>NUCLEOTIDE SEQUENCE [LARGE SCALE GENOMIC DNA]</scope>
    <source>
        <strain evidence="6 7">CCUG 35510</strain>
    </source>
</reference>
<dbReference type="InterPro" id="IPR005119">
    <property type="entry name" value="LysR_subst-bd"/>
</dbReference>
<dbReference type="GO" id="GO:0003700">
    <property type="term" value="F:DNA-binding transcription factor activity"/>
    <property type="evidence" value="ECO:0007669"/>
    <property type="project" value="InterPro"/>
</dbReference>
<dbReference type="FunFam" id="1.10.10.10:FF:000001">
    <property type="entry name" value="LysR family transcriptional regulator"/>
    <property type="match status" value="1"/>
</dbReference>
<organism evidence="6 7">
    <name type="scientific">Buttiauxella izardii</name>
    <dbReference type="NCBI Taxonomy" id="82991"/>
    <lineage>
        <taxon>Bacteria</taxon>
        <taxon>Pseudomonadati</taxon>
        <taxon>Pseudomonadota</taxon>
        <taxon>Gammaproteobacteria</taxon>
        <taxon>Enterobacterales</taxon>
        <taxon>Enterobacteriaceae</taxon>
        <taxon>Buttiauxella</taxon>
    </lineage>
</organism>
<dbReference type="OrthoDB" id="6804990at2"/>
<dbReference type="PANTHER" id="PTHR30346">
    <property type="entry name" value="TRANSCRIPTIONAL DUAL REGULATOR HCAR-RELATED"/>
    <property type="match status" value="1"/>
</dbReference>
<dbReference type="Gene3D" id="3.40.190.10">
    <property type="entry name" value="Periplasmic binding protein-like II"/>
    <property type="match status" value="2"/>
</dbReference>
<dbReference type="SUPFAM" id="SSF46785">
    <property type="entry name" value="Winged helix' DNA-binding domain"/>
    <property type="match status" value="1"/>
</dbReference>
<comment type="caution">
    <text evidence="6">The sequence shown here is derived from an EMBL/GenBank/DDBJ whole genome shotgun (WGS) entry which is preliminary data.</text>
</comment>
<feature type="domain" description="HTH lysR-type" evidence="5">
    <location>
        <begin position="1"/>
        <end position="58"/>
    </location>
</feature>
<keyword evidence="3" id="KW-0238">DNA-binding</keyword>
<name>A0A3A5JZK1_9ENTR</name>
<gene>
    <name evidence="6" type="ORF">D6029_07740</name>
</gene>
<dbReference type="CDD" id="cd08414">
    <property type="entry name" value="PBP2_LTTR_aromatics_like"/>
    <property type="match status" value="1"/>
</dbReference>
<dbReference type="PROSITE" id="PS50931">
    <property type="entry name" value="HTH_LYSR"/>
    <property type="match status" value="1"/>
</dbReference>
<dbReference type="Pfam" id="PF00126">
    <property type="entry name" value="HTH_1"/>
    <property type="match status" value="1"/>
</dbReference>
<dbReference type="PANTHER" id="PTHR30346:SF0">
    <property type="entry name" value="HCA OPERON TRANSCRIPTIONAL ACTIVATOR HCAR"/>
    <property type="match status" value="1"/>
</dbReference>
<dbReference type="InterPro" id="IPR036388">
    <property type="entry name" value="WH-like_DNA-bd_sf"/>
</dbReference>
<comment type="similarity">
    <text evidence="1">Belongs to the LysR transcriptional regulatory family.</text>
</comment>
<accession>A0A3A5JZK1</accession>
<evidence type="ECO:0000256" key="1">
    <source>
        <dbReference type="ARBA" id="ARBA00009437"/>
    </source>
</evidence>
<evidence type="ECO:0000313" key="6">
    <source>
        <dbReference type="EMBL" id="RJT24058.1"/>
    </source>
</evidence>
<protein>
    <submittedName>
        <fullName evidence="6">LysR family transcriptional regulator</fullName>
    </submittedName>
</protein>
<evidence type="ECO:0000256" key="3">
    <source>
        <dbReference type="ARBA" id="ARBA00023125"/>
    </source>
</evidence>
<sequence>MDIKLLRSFATVALFEHVGQAAERLHISQSPLSRQIQQLESELGITLFHRDKKRLRLTEEGRKFLNEVTPFLQHHDRLKDYGRHLSHDYAGRLDIGYVEAALHSRLLPEAIAQLGMGHEADIRLHAMRSKQQIEHLKERAIDLALLHTPPEANGMFCQEKVLTEHLLLAMPKERRLAAPSPDDLNGQSWIADQENLNPTARARLLAACQKGGFRPNICLEVNGPLAALACVEAGLGFTFIQKSLARIVPDNVALVSLPWLPLEITLFAVWRKEETRPLTKRFLATLGLH</sequence>
<dbReference type="EMBL" id="QZWH01000013">
    <property type="protein sequence ID" value="RJT24058.1"/>
    <property type="molecule type" value="Genomic_DNA"/>
</dbReference>
<keyword evidence="2" id="KW-0805">Transcription regulation</keyword>
<dbReference type="PRINTS" id="PR00039">
    <property type="entry name" value="HTHLYSR"/>
</dbReference>
<dbReference type="GO" id="GO:0003677">
    <property type="term" value="F:DNA binding"/>
    <property type="evidence" value="ECO:0007669"/>
    <property type="project" value="UniProtKB-KW"/>
</dbReference>
<evidence type="ECO:0000256" key="2">
    <source>
        <dbReference type="ARBA" id="ARBA00023015"/>
    </source>
</evidence>
<dbReference type="InterPro" id="IPR000847">
    <property type="entry name" value="LysR_HTH_N"/>
</dbReference>
<proteinExistence type="inferred from homology"/>
<dbReference type="InterPro" id="IPR036390">
    <property type="entry name" value="WH_DNA-bd_sf"/>
</dbReference>
<keyword evidence="7" id="KW-1185">Reference proteome</keyword>
<dbReference type="Gene3D" id="1.10.10.10">
    <property type="entry name" value="Winged helix-like DNA-binding domain superfamily/Winged helix DNA-binding domain"/>
    <property type="match status" value="1"/>
</dbReference>
<dbReference type="AlphaFoldDB" id="A0A3A5JZK1"/>
<dbReference type="SUPFAM" id="SSF53850">
    <property type="entry name" value="Periplasmic binding protein-like II"/>
    <property type="match status" value="1"/>
</dbReference>
<keyword evidence="4" id="KW-0804">Transcription</keyword>
<dbReference type="GO" id="GO:0032993">
    <property type="term" value="C:protein-DNA complex"/>
    <property type="evidence" value="ECO:0007669"/>
    <property type="project" value="TreeGrafter"/>
</dbReference>
<dbReference type="Pfam" id="PF03466">
    <property type="entry name" value="LysR_substrate"/>
    <property type="match status" value="1"/>
</dbReference>
<evidence type="ECO:0000313" key="7">
    <source>
        <dbReference type="Proteomes" id="UP000276295"/>
    </source>
</evidence>
<dbReference type="Proteomes" id="UP000276295">
    <property type="component" value="Unassembled WGS sequence"/>
</dbReference>